<reference evidence="2" key="1">
    <citation type="submission" date="2025-08" db="UniProtKB">
        <authorList>
            <consortium name="RefSeq"/>
        </authorList>
    </citation>
    <scope>IDENTIFICATION</scope>
</reference>
<dbReference type="InterPro" id="IPR023214">
    <property type="entry name" value="HAD_sf"/>
</dbReference>
<dbReference type="GeneID" id="100206116"/>
<organism evidence="1 2">
    <name type="scientific">Hydra vulgaris</name>
    <name type="common">Hydra</name>
    <name type="synonym">Hydra attenuata</name>
    <dbReference type="NCBI Taxonomy" id="6087"/>
    <lineage>
        <taxon>Eukaryota</taxon>
        <taxon>Metazoa</taxon>
        <taxon>Cnidaria</taxon>
        <taxon>Hydrozoa</taxon>
        <taxon>Hydroidolina</taxon>
        <taxon>Anthoathecata</taxon>
        <taxon>Aplanulata</taxon>
        <taxon>Hydridae</taxon>
        <taxon>Hydra</taxon>
    </lineage>
</organism>
<evidence type="ECO:0000313" key="1">
    <source>
        <dbReference type="Proteomes" id="UP001652625"/>
    </source>
</evidence>
<dbReference type="InterPro" id="IPR006353">
    <property type="entry name" value="HAD-SF_hydro_IIA_CECR5"/>
</dbReference>
<dbReference type="NCBIfam" id="TIGR01456">
    <property type="entry name" value="CECR5"/>
    <property type="match status" value="1"/>
</dbReference>
<evidence type="ECO:0000313" key="2">
    <source>
        <dbReference type="RefSeq" id="XP_065672944.1"/>
    </source>
</evidence>
<name>A0ABM4DEV0_HYDVU</name>
<dbReference type="Gene3D" id="3.40.50.1000">
    <property type="entry name" value="HAD superfamily/HAD-like"/>
    <property type="match status" value="2"/>
</dbReference>
<dbReference type="SUPFAM" id="SSF56784">
    <property type="entry name" value="HAD-like"/>
    <property type="match status" value="1"/>
</dbReference>
<dbReference type="InterPro" id="IPR036412">
    <property type="entry name" value="HAD-like_sf"/>
</dbReference>
<dbReference type="InterPro" id="IPR050324">
    <property type="entry name" value="CDP-alcohol_PTase-I"/>
</dbReference>
<proteinExistence type="predicted"/>
<sequence>MIASILKRCLVQRYCLIVIAPKRYFCMNNHIVYNDVISKLNLSKASSKEHKVGVVFDIDGVLVRGSKTIPCAKAAINKLNKFNVPLIYLTNGGCETEDQKARSLSHQLGIEVSSHQVVLSHSPLRILCHLHDKHVVVCGQGNVADIAKMCGFSKVSHIDDICNHFPELDVNDRSKRNSLPKPLSQLFSPPEAILLMGEPINWERSLQILLDLLLTSGQPKKLYSSKGYLPIVAINTDFLWMSEATNPRLGHGGFLLCLEALFLKYYGKPLQYTAVLGKPNIFTYRYTEGIMLNLVTRMFGDGATVKTIYGVGDNIDTDIYGANLYNNYLKALQGSDIVTDALHPTSNQGPRRMKSILVKTGVSNYTGNEPNDLNHLHRDTVYRPELVIPTHICEDVLHAVDTILNEEQIC</sequence>
<dbReference type="RefSeq" id="XP_065672944.1">
    <property type="nucleotide sequence ID" value="XM_065816872.1"/>
</dbReference>
<dbReference type="NCBIfam" id="TIGR01460">
    <property type="entry name" value="HAD-SF-IIA"/>
    <property type="match status" value="1"/>
</dbReference>
<accession>A0ABM4DEV0</accession>
<keyword evidence="1" id="KW-1185">Reference proteome</keyword>
<dbReference type="Proteomes" id="UP001652625">
    <property type="component" value="Chromosome 13"/>
</dbReference>
<protein>
    <submittedName>
        <fullName evidence="2">Haloacid dehalogenase-like hydrolase domain-containing 5 isoform X3</fullName>
    </submittedName>
</protein>
<dbReference type="PANTHER" id="PTHR14269:SF4">
    <property type="entry name" value="CAT EYE SYNDROME CRITICAL REGION PROTEIN 5"/>
    <property type="match status" value="1"/>
</dbReference>
<dbReference type="InterPro" id="IPR006357">
    <property type="entry name" value="HAD-SF_hydro_IIA"/>
</dbReference>
<dbReference type="PANTHER" id="PTHR14269">
    <property type="entry name" value="CDP-DIACYLGLYCEROL--GLYCEROL-3-PHOSPHATE 3-PHOSPHATIDYLTRANSFERASE-RELATED"/>
    <property type="match status" value="1"/>
</dbReference>
<dbReference type="Pfam" id="PF13344">
    <property type="entry name" value="Hydrolase_6"/>
    <property type="match status" value="1"/>
</dbReference>
<gene>
    <name evidence="2" type="primary">LOC100206116</name>
</gene>